<keyword evidence="2" id="KW-1185">Reference proteome</keyword>
<proteinExistence type="predicted"/>
<protein>
    <submittedName>
        <fullName evidence="1">Receptor-like serine/threonine-protein kinase SD1-7</fullName>
    </submittedName>
</protein>
<dbReference type="Proteomes" id="UP001060215">
    <property type="component" value="Chromosome 5"/>
</dbReference>
<evidence type="ECO:0000313" key="2">
    <source>
        <dbReference type="Proteomes" id="UP001060215"/>
    </source>
</evidence>
<dbReference type="EMBL" id="CM045762">
    <property type="protein sequence ID" value="KAI8010095.1"/>
    <property type="molecule type" value="Genomic_DNA"/>
</dbReference>
<accession>A0ACC0HCF2</accession>
<reference evidence="1 2" key="1">
    <citation type="journal article" date="2022" name="Plant J.">
        <title>Chromosome-level genome of Camellia lanceoleosa provides a valuable resource for understanding genome evolution and self-incompatibility.</title>
        <authorList>
            <person name="Gong W."/>
            <person name="Xiao S."/>
            <person name="Wang L."/>
            <person name="Liao Z."/>
            <person name="Chang Y."/>
            <person name="Mo W."/>
            <person name="Hu G."/>
            <person name="Li W."/>
            <person name="Zhao G."/>
            <person name="Zhu H."/>
            <person name="Hu X."/>
            <person name="Ji K."/>
            <person name="Xiang X."/>
            <person name="Song Q."/>
            <person name="Yuan D."/>
            <person name="Jin S."/>
            <person name="Zhang L."/>
        </authorList>
    </citation>
    <scope>NUCLEOTIDE SEQUENCE [LARGE SCALE GENOMIC DNA]</scope>
    <source>
        <strain evidence="1">SQ_2022a</strain>
    </source>
</reference>
<name>A0ACC0HCF2_9ERIC</name>
<organism evidence="1 2">
    <name type="scientific">Camellia lanceoleosa</name>
    <dbReference type="NCBI Taxonomy" id="1840588"/>
    <lineage>
        <taxon>Eukaryota</taxon>
        <taxon>Viridiplantae</taxon>
        <taxon>Streptophyta</taxon>
        <taxon>Embryophyta</taxon>
        <taxon>Tracheophyta</taxon>
        <taxon>Spermatophyta</taxon>
        <taxon>Magnoliopsida</taxon>
        <taxon>eudicotyledons</taxon>
        <taxon>Gunneridae</taxon>
        <taxon>Pentapetalae</taxon>
        <taxon>asterids</taxon>
        <taxon>Ericales</taxon>
        <taxon>Theaceae</taxon>
        <taxon>Camellia</taxon>
    </lineage>
</organism>
<sequence>MNPKISDFGLARIFGANETQANTRRVVGTYGYMSPEYAIEGLFSVKSDIFSFGVLVLEIVSGKRNRGFYHQDHHLNLLGH</sequence>
<comment type="caution">
    <text evidence="1">The sequence shown here is derived from an EMBL/GenBank/DDBJ whole genome shotgun (WGS) entry which is preliminary data.</text>
</comment>
<feature type="non-terminal residue" evidence="1">
    <location>
        <position position="80"/>
    </location>
</feature>
<evidence type="ECO:0000313" key="1">
    <source>
        <dbReference type="EMBL" id="KAI8010095.1"/>
    </source>
</evidence>
<gene>
    <name evidence="1" type="ORF">LOK49_LG06G00619</name>
</gene>